<evidence type="ECO:0000259" key="15">
    <source>
        <dbReference type="Pfam" id="PF08267"/>
    </source>
</evidence>
<keyword evidence="4 10" id="KW-0489">Methyltransferase</keyword>
<feature type="binding site" evidence="10 11">
    <location>
        <position position="572"/>
    </location>
    <ligand>
        <name>5-methyltetrahydropteroyltri-L-glutamate</name>
        <dbReference type="ChEBI" id="CHEBI:58207"/>
    </ligand>
</feature>
<feature type="binding site" evidence="11">
    <location>
        <position position="128"/>
    </location>
    <ligand>
        <name>5-methyltetrahydropteroyltri-L-glutamate</name>
        <dbReference type="ChEBI" id="CHEBI:58207"/>
    </ligand>
</feature>
<dbReference type="CDD" id="cd03312">
    <property type="entry name" value="CIMS_N_terminal_like"/>
    <property type="match status" value="1"/>
</dbReference>
<evidence type="ECO:0000256" key="10">
    <source>
        <dbReference type="HAMAP-Rule" id="MF_00172"/>
    </source>
</evidence>
<evidence type="ECO:0000259" key="14">
    <source>
        <dbReference type="Pfam" id="PF01717"/>
    </source>
</evidence>
<dbReference type="Pfam" id="PF01717">
    <property type="entry name" value="Meth_synt_2"/>
    <property type="match status" value="1"/>
</dbReference>
<dbReference type="InterPro" id="IPR013215">
    <property type="entry name" value="Cbl-indep_Met_Synth_N"/>
</dbReference>
<feature type="binding site" evidence="10">
    <location>
        <position position="737"/>
    </location>
    <ligand>
        <name>Zn(2+)</name>
        <dbReference type="ChEBI" id="CHEBI:29105"/>
        <note>catalytic</note>
    </ligand>
</feature>
<feature type="binding site" evidence="10">
    <location>
        <position position="654"/>
    </location>
    <ligand>
        <name>Zn(2+)</name>
        <dbReference type="ChEBI" id="CHEBI:29105"/>
        <note>catalytic</note>
    </ligand>
</feature>
<comment type="catalytic activity">
    <reaction evidence="10">
        <text>5-methyltetrahydropteroyltri-L-glutamate + L-homocysteine = tetrahydropteroyltri-L-glutamate + L-methionine</text>
        <dbReference type="Rhea" id="RHEA:21196"/>
        <dbReference type="ChEBI" id="CHEBI:57844"/>
        <dbReference type="ChEBI" id="CHEBI:58140"/>
        <dbReference type="ChEBI" id="CHEBI:58199"/>
        <dbReference type="ChEBI" id="CHEBI:58207"/>
        <dbReference type="EC" id="2.1.1.14"/>
    </reaction>
</comment>
<feature type="binding site" evidence="12">
    <location>
        <position position="654"/>
    </location>
    <ligand>
        <name>Zn(2+)</name>
        <dbReference type="ChEBI" id="CHEBI:29105"/>
        <label>1</label>
        <note>catalytic</note>
    </ligand>
</feature>
<evidence type="ECO:0000313" key="16">
    <source>
        <dbReference type="EMBL" id="EFI83856.1"/>
    </source>
</evidence>
<keyword evidence="7 10" id="KW-0479">Metal-binding</keyword>
<dbReference type="HOGENOM" id="CLU_013175_0_0_9"/>
<dbReference type="Proteomes" id="UP000010119">
    <property type="component" value="Unassembled WGS sequence"/>
</dbReference>
<dbReference type="UniPathway" id="UPA00051">
    <property type="reaction ID" value="UER00082"/>
</dbReference>
<dbReference type="HAMAP" id="MF_00172">
    <property type="entry name" value="Meth_synth"/>
    <property type="match status" value="1"/>
</dbReference>
<dbReference type="STRING" id="525367.HMPREF0556_12541"/>
<feature type="binding site" evidence="10 11">
    <location>
        <begin position="442"/>
        <end position="444"/>
    </location>
    <ligand>
        <name>L-homocysteine</name>
        <dbReference type="ChEBI" id="CHEBI:58199"/>
    </ligand>
</feature>
<feature type="binding site" evidence="10">
    <location>
        <position position="652"/>
    </location>
    <ligand>
        <name>Zn(2+)</name>
        <dbReference type="ChEBI" id="CHEBI:29105"/>
        <note>catalytic</note>
    </ligand>
</feature>
<keyword evidence="6 10" id="KW-0808">Transferase</keyword>
<keyword evidence="9 10" id="KW-0486">Methionine biosynthesis</keyword>
<organism evidence="16 17">
    <name type="scientific">Listeria grayi DSM 20601</name>
    <dbReference type="NCBI Taxonomy" id="525367"/>
    <lineage>
        <taxon>Bacteria</taxon>
        <taxon>Bacillati</taxon>
        <taxon>Bacillota</taxon>
        <taxon>Bacilli</taxon>
        <taxon>Bacillales</taxon>
        <taxon>Listeriaceae</taxon>
        <taxon>Listeria</taxon>
    </lineage>
</organism>
<feature type="binding site" evidence="10 11">
    <location>
        <position position="610"/>
    </location>
    <ligand>
        <name>L-methionine</name>
        <dbReference type="ChEBI" id="CHEBI:57844"/>
    </ligand>
</feature>
<keyword evidence="8 10" id="KW-0862">Zinc</keyword>
<dbReference type="PIRSF" id="PIRSF000382">
    <property type="entry name" value="MeTrfase_B12_ind"/>
    <property type="match status" value="1"/>
</dbReference>
<comment type="caution">
    <text evidence="16">The sequence shown here is derived from an EMBL/GenBank/DDBJ whole genome shotgun (WGS) entry which is preliminary data.</text>
</comment>
<dbReference type="CDD" id="cd03311">
    <property type="entry name" value="CIMS_C_terminal_like"/>
    <property type="match status" value="1"/>
</dbReference>
<keyword evidence="10" id="KW-0677">Repeat</keyword>
<feature type="active site" description="Proton donor" evidence="10 13">
    <location>
        <position position="705"/>
    </location>
</feature>
<feature type="binding site" evidence="10 11">
    <location>
        <begin position="442"/>
        <end position="444"/>
    </location>
    <ligand>
        <name>L-methionine</name>
        <dbReference type="ChEBI" id="CHEBI:57844"/>
    </ligand>
</feature>
<comment type="cofactor">
    <cofactor evidence="12">
        <name>Zn(2+)</name>
        <dbReference type="ChEBI" id="CHEBI:29105"/>
    </cofactor>
    <text evidence="12">Binds 2 Zn(2+) ions per subunit.</text>
</comment>
<evidence type="ECO:0000256" key="7">
    <source>
        <dbReference type="ARBA" id="ARBA00022723"/>
    </source>
</evidence>
<dbReference type="GO" id="GO:0008270">
    <property type="term" value="F:zinc ion binding"/>
    <property type="evidence" value="ECO:0007669"/>
    <property type="project" value="InterPro"/>
</dbReference>
<evidence type="ECO:0000256" key="2">
    <source>
        <dbReference type="ARBA" id="ARBA00004681"/>
    </source>
</evidence>
<feature type="binding site" evidence="11">
    <location>
        <position position="32"/>
    </location>
    <ligand>
        <name>5-methyltetrahydropteroyltri-L-glutamate</name>
        <dbReference type="ChEBI" id="CHEBI:58207"/>
    </ligand>
</feature>
<dbReference type="InterPro" id="IPR006276">
    <property type="entry name" value="Cobalamin-indep_Met_synthase"/>
</dbReference>
<feature type="binding site" evidence="10">
    <location>
        <begin position="29"/>
        <end position="32"/>
    </location>
    <ligand>
        <name>5-methyltetrahydropteroyltri-L-glutamate</name>
        <dbReference type="ChEBI" id="CHEBI:58207"/>
    </ligand>
</feature>
<dbReference type="GO" id="GO:0032259">
    <property type="term" value="P:methylation"/>
    <property type="evidence" value="ECO:0007669"/>
    <property type="project" value="UniProtKB-KW"/>
</dbReference>
<comment type="caution">
    <text evidence="10">Lacks conserved residue(s) required for the propagation of feature annotation.</text>
</comment>
<dbReference type="InterPro" id="IPR002629">
    <property type="entry name" value="Met_Synth_C/arc"/>
</dbReference>
<feature type="domain" description="Cobalamin-independent methionine synthase MetE N-terminal" evidence="15">
    <location>
        <begin position="17"/>
        <end position="321"/>
    </location>
</feature>
<protein>
    <recommendedName>
        <fullName evidence="10">5-methyltetrahydropteroyltriglutamate--homocysteine methyltransferase</fullName>
        <ecNumber evidence="10">2.1.1.14</ecNumber>
    </recommendedName>
    <alternativeName>
        <fullName evidence="10">Cobalamin-independent methionine synthase</fullName>
    </alternativeName>
    <alternativeName>
        <fullName evidence="10">Methionine synthase, vitamin-B12 independent isozyme</fullName>
    </alternativeName>
</protein>
<accession>D7V0J4</accession>
<comment type="cofactor">
    <cofactor evidence="10">
        <name>Zn(2+)</name>
        <dbReference type="ChEBI" id="CHEBI:29105"/>
    </cofactor>
    <text evidence="10">Binds 1 zinc ion per subunit.</text>
</comment>
<dbReference type="AlphaFoldDB" id="D7V0J4"/>
<proteinExistence type="inferred from homology"/>
<feature type="binding site" evidence="10">
    <location>
        <position position="123"/>
    </location>
    <ligand>
        <name>5-methyltetrahydropteroyltri-L-glutamate</name>
        <dbReference type="ChEBI" id="CHEBI:58207"/>
    </ligand>
</feature>
<evidence type="ECO:0000256" key="9">
    <source>
        <dbReference type="ARBA" id="ARBA00023167"/>
    </source>
</evidence>
<evidence type="ECO:0000256" key="11">
    <source>
        <dbReference type="PIRSR" id="PIRSR000382-1"/>
    </source>
</evidence>
<feature type="binding site" evidence="12">
    <location>
        <position position="737"/>
    </location>
    <ligand>
        <name>Zn(2+)</name>
        <dbReference type="ChEBI" id="CHEBI:29105"/>
        <label>1</label>
        <note>catalytic</note>
    </ligand>
</feature>
<feature type="binding site" evidence="10 11">
    <location>
        <position position="495"/>
    </location>
    <ligand>
        <name>L-methionine</name>
        <dbReference type="ChEBI" id="CHEBI:57844"/>
    </ligand>
</feature>
<dbReference type="SUPFAM" id="SSF51726">
    <property type="entry name" value="UROD/MetE-like"/>
    <property type="match status" value="2"/>
</dbReference>
<evidence type="ECO:0000313" key="17">
    <source>
        <dbReference type="Proteomes" id="UP000010119"/>
    </source>
</evidence>
<evidence type="ECO:0000256" key="1">
    <source>
        <dbReference type="ARBA" id="ARBA00002777"/>
    </source>
</evidence>
<keyword evidence="5 10" id="KW-0028">Amino-acid biosynthesis</keyword>
<feature type="binding site" evidence="10">
    <location>
        <position position="495"/>
    </location>
    <ligand>
        <name>L-homocysteine</name>
        <dbReference type="ChEBI" id="CHEBI:58199"/>
    </ligand>
</feature>
<dbReference type="Gene3D" id="3.20.20.210">
    <property type="match status" value="2"/>
</dbReference>
<comment type="function">
    <text evidence="1 10">Catalyzes the transfer of a methyl group from 5-methyltetrahydrofolate to homocysteine resulting in methionine formation.</text>
</comment>
<comment type="pathway">
    <text evidence="2 10">Amino-acid biosynthesis; L-methionine biosynthesis via de novo pathway; L-methionine from L-homocysteine (MetE route): step 1/1.</text>
</comment>
<dbReference type="InterPro" id="IPR038071">
    <property type="entry name" value="UROD/MetE-like_sf"/>
</dbReference>
<dbReference type="eggNOG" id="COG0620">
    <property type="taxonomic scope" value="Bacteria"/>
</dbReference>
<dbReference type="NCBIfam" id="NF003556">
    <property type="entry name" value="PRK05222.1"/>
    <property type="match status" value="1"/>
</dbReference>
<dbReference type="EMBL" id="ACCR02000005">
    <property type="protein sequence ID" value="EFI83856.1"/>
    <property type="molecule type" value="Genomic_DNA"/>
</dbReference>
<comment type="similarity">
    <text evidence="3 10">Belongs to the vitamin-B12 independent methionine synthase family.</text>
</comment>
<dbReference type="EC" id="2.1.1.14" evidence="10"/>
<reference evidence="16" key="1">
    <citation type="submission" date="2010-06" db="EMBL/GenBank/DDBJ databases">
        <authorList>
            <person name="Muzny D."/>
            <person name="Qin X."/>
            <person name="Buhay C."/>
            <person name="Dugan-Rocha S."/>
            <person name="Ding Y."/>
            <person name="Chen G."/>
            <person name="Hawes A."/>
            <person name="Holder M."/>
            <person name="Jhangiani S."/>
            <person name="Johnson A."/>
            <person name="Khan Z."/>
            <person name="Li Z."/>
            <person name="Liu W."/>
            <person name="Liu X."/>
            <person name="Perez L."/>
            <person name="Shen H."/>
            <person name="Wang Q."/>
            <person name="Watt J."/>
            <person name="Xi L."/>
            <person name="Xin Y."/>
            <person name="Zhou J."/>
            <person name="Deng J."/>
            <person name="Jiang H."/>
            <person name="Liu Y."/>
            <person name="Qu J."/>
            <person name="Song X.-Z."/>
            <person name="Zhang L."/>
            <person name="Villasana D."/>
            <person name="Johnson A."/>
            <person name="Liu J."/>
            <person name="Liyanage D."/>
            <person name="Lorensuhewa L."/>
            <person name="Robinson T."/>
            <person name="Song A."/>
            <person name="Song B.-B."/>
            <person name="Dinh H."/>
            <person name="Thornton R."/>
            <person name="Coyle M."/>
            <person name="Francisco L."/>
            <person name="Jackson L."/>
            <person name="Javaid M."/>
            <person name="Korchina V."/>
            <person name="Kovar C."/>
            <person name="Mata R."/>
            <person name="Mathew T."/>
            <person name="Ngo R."/>
            <person name="Nguyen L."/>
            <person name="Nguyen N."/>
            <person name="Okwuonu G."/>
            <person name="Ongeri F."/>
            <person name="Pham C."/>
            <person name="Simmons D."/>
            <person name="Wilczek-Boney K."/>
            <person name="Hale W."/>
            <person name="Jakkamsetti A."/>
            <person name="Pham P."/>
            <person name="Ruth R."/>
            <person name="San Lucas F."/>
            <person name="Warren J."/>
            <person name="Zhang J."/>
            <person name="Zhao Z."/>
            <person name="Zhou C."/>
            <person name="Zhu D."/>
            <person name="Lee S."/>
            <person name="Bess C."/>
            <person name="Blankenburg K."/>
            <person name="Forbes L."/>
            <person name="Fu Q."/>
            <person name="Gubbala S."/>
            <person name="Hirani K."/>
            <person name="Jayaseelan J.C."/>
            <person name="Lara F."/>
            <person name="Munidasa M."/>
            <person name="Palculict T."/>
            <person name="Patil S."/>
            <person name="Pu L.-L."/>
            <person name="Saada N."/>
            <person name="Tang L."/>
            <person name="Weissenberger G."/>
            <person name="Zhu Y."/>
            <person name="Hemphill L."/>
            <person name="Shang Y."/>
            <person name="Youmans B."/>
            <person name="Ayvaz T."/>
            <person name="Ross M."/>
            <person name="Santibanez J."/>
            <person name="Aqrawi P."/>
            <person name="Gross S."/>
            <person name="Joshi V."/>
            <person name="Fowler G."/>
            <person name="Nazareth L."/>
            <person name="Reid J."/>
            <person name="Worley K."/>
            <person name="Petrosino J."/>
            <person name="Highlander S."/>
            <person name="Gibbs R."/>
        </authorList>
    </citation>
    <scope>NUCLEOTIDE SEQUENCE [LARGE SCALE GENOMIC DNA]</scope>
    <source>
        <strain evidence="16">DSM 20601</strain>
    </source>
</reference>
<feature type="binding site" evidence="10">
    <location>
        <position position="676"/>
    </location>
    <ligand>
        <name>Zn(2+)</name>
        <dbReference type="ChEBI" id="CHEBI:29105"/>
        <note>catalytic</note>
    </ligand>
</feature>
<evidence type="ECO:0000256" key="5">
    <source>
        <dbReference type="ARBA" id="ARBA00022605"/>
    </source>
</evidence>
<feature type="binding site" evidence="12">
    <location>
        <position position="652"/>
    </location>
    <ligand>
        <name>Zn(2+)</name>
        <dbReference type="ChEBI" id="CHEBI:29105"/>
        <label>1</label>
        <note>catalytic</note>
    </ligand>
</feature>
<gene>
    <name evidence="10 16" type="primary">metE</name>
    <name evidence="16" type="ORF">HMPREF0556_12541</name>
</gene>
<feature type="domain" description="Cobalamin-independent methionine synthase MetE C-terminal/archaeal" evidence="14">
    <location>
        <begin position="437"/>
        <end position="759"/>
    </location>
</feature>
<dbReference type="GO" id="GO:0009086">
    <property type="term" value="P:methionine biosynthetic process"/>
    <property type="evidence" value="ECO:0007669"/>
    <property type="project" value="UniProtKB-UniRule"/>
</dbReference>
<dbReference type="PANTHER" id="PTHR30519">
    <property type="entry name" value="5-METHYLTETRAHYDROPTEROYLTRIGLUTAMATE--HOMOCYSTEINE METHYLTRANSFERASE"/>
    <property type="match status" value="1"/>
</dbReference>
<sequence length="770" mass="87746">MLEARRKEKRYMVKAISSNLGYPRLGEKREWKRALERYWNGAISQEELEKETKQIRLQSLKKQQEKGVELIPVGDFSYYDHILDTSLTFGVIPKRFETDQPSLDTYFEIARGRENAVASEMTKWFNTNYHYIVPELKDAAPHLAFNRPLKYYLEAKEELGIDGKPVVVGPITYLKLGKGSEGDFEGLLDQFIPLYTQLIKELEEGGVKWVQIDEPYLATSFPKEELALYKKTYEAIRAAAPEIKIELQTYFESLDYYEDIVKLPVDAIGIDFVHDHGESLEALEKFGFPADKILGVGIINGRNVWRSDLAKQKALLEKIVTLAKAEIIFVQPSNSLLHVPVTKKTEPDLEEVLWNGLSFADEKLDEIVLLTKALNGEETADFAASTNAVAALNASSHRNNNEVQTAIKNLENVTVERDLPFAERIKQQHEWLKLPLLPTTTIGSFPQSPEVRKKRAEWLKGNLSDSDYDTYIKAEIKRWIEIQEDLDIDVLVHGEFERTDMVEYFGQKLAGFKATKFGWVQSYGSRAVRPPLIYGDVAFTEEITVKESVYAQSLTDRPVKGMLTAPVTIINWSFVRDDIPKSEVANQVGLALRTEVEALEANGIRVIQVDEPALREGLPLKESRWKEYLEDAVYSFKLTTTSVKNDTQIHTHMCYSDFDDIIDTISALDADVISIETSRSHGEIISTFEEVTYDKEIGLGVYDIHSPRVPTVEEIQDNIKRALRAIDVKQFWINPDCGLKTRKEPETIAALKDMVKATKEIRAEYQVTEK</sequence>
<evidence type="ECO:0000256" key="13">
    <source>
        <dbReference type="PIRSR" id="PIRSR000382-3"/>
    </source>
</evidence>
<evidence type="ECO:0000256" key="8">
    <source>
        <dbReference type="ARBA" id="ARBA00022833"/>
    </source>
</evidence>
<name>D7V0J4_LISGR</name>
<evidence type="ECO:0000256" key="4">
    <source>
        <dbReference type="ARBA" id="ARBA00022603"/>
    </source>
</evidence>
<feature type="binding site" evidence="12">
    <location>
        <position position="676"/>
    </location>
    <ligand>
        <name>Zn(2+)</name>
        <dbReference type="ChEBI" id="CHEBI:29105"/>
        <label>1</label>
        <note>catalytic</note>
    </ligand>
</feature>
<evidence type="ECO:0000256" key="3">
    <source>
        <dbReference type="ARBA" id="ARBA00009553"/>
    </source>
</evidence>
<feature type="binding site" evidence="10">
    <location>
        <position position="616"/>
    </location>
    <ligand>
        <name>5-methyltetrahydropteroyltri-L-glutamate</name>
        <dbReference type="ChEBI" id="CHEBI:58207"/>
    </ligand>
</feature>
<dbReference type="GO" id="GO:0003871">
    <property type="term" value="F:5-methyltetrahydropteroyltriglutamate-homocysteine S-methyltransferase activity"/>
    <property type="evidence" value="ECO:0007669"/>
    <property type="project" value="UniProtKB-UniRule"/>
</dbReference>
<evidence type="ECO:0000256" key="12">
    <source>
        <dbReference type="PIRSR" id="PIRSR000382-2"/>
    </source>
</evidence>
<feature type="binding site" evidence="10 11">
    <location>
        <position position="610"/>
    </location>
    <ligand>
        <name>L-homocysteine</name>
        <dbReference type="ChEBI" id="CHEBI:58199"/>
    </ligand>
</feature>
<dbReference type="Pfam" id="PF08267">
    <property type="entry name" value="Meth_synt_1"/>
    <property type="match status" value="1"/>
</dbReference>
<evidence type="ECO:0000256" key="6">
    <source>
        <dbReference type="ARBA" id="ARBA00022679"/>
    </source>
</evidence>
<dbReference type="NCBIfam" id="TIGR01371">
    <property type="entry name" value="met_syn_B12ind"/>
    <property type="match status" value="1"/>
</dbReference>
<keyword evidence="17" id="KW-1185">Reference proteome</keyword>